<dbReference type="Pfam" id="PF00892">
    <property type="entry name" value="EamA"/>
    <property type="match status" value="2"/>
</dbReference>
<evidence type="ECO:0000313" key="9">
    <source>
        <dbReference type="Proteomes" id="UP001501196"/>
    </source>
</evidence>
<dbReference type="Gene3D" id="1.10.3730.20">
    <property type="match status" value="1"/>
</dbReference>
<feature type="transmembrane region" description="Helical" evidence="6">
    <location>
        <begin position="161"/>
        <end position="180"/>
    </location>
</feature>
<dbReference type="InterPro" id="IPR000620">
    <property type="entry name" value="EamA_dom"/>
</dbReference>
<keyword evidence="3 6" id="KW-0812">Transmembrane</keyword>
<evidence type="ECO:0000256" key="3">
    <source>
        <dbReference type="ARBA" id="ARBA00022692"/>
    </source>
</evidence>
<evidence type="ECO:0000256" key="1">
    <source>
        <dbReference type="ARBA" id="ARBA00004141"/>
    </source>
</evidence>
<reference evidence="8 9" key="1">
    <citation type="journal article" date="2019" name="Int. J. Syst. Evol. Microbiol.">
        <title>The Global Catalogue of Microorganisms (GCM) 10K type strain sequencing project: providing services to taxonomists for standard genome sequencing and annotation.</title>
        <authorList>
            <consortium name="The Broad Institute Genomics Platform"/>
            <consortium name="The Broad Institute Genome Sequencing Center for Infectious Disease"/>
            <person name="Wu L."/>
            <person name="Ma J."/>
        </authorList>
    </citation>
    <scope>NUCLEOTIDE SEQUENCE [LARGE SCALE GENOMIC DNA]</scope>
    <source>
        <strain evidence="8 9">JCM 15672</strain>
    </source>
</reference>
<dbReference type="SUPFAM" id="SSF103481">
    <property type="entry name" value="Multidrug resistance efflux transporter EmrE"/>
    <property type="match status" value="2"/>
</dbReference>
<feature type="transmembrane region" description="Helical" evidence="6">
    <location>
        <begin position="129"/>
        <end position="149"/>
    </location>
</feature>
<feature type="transmembrane region" description="Helical" evidence="6">
    <location>
        <begin position="40"/>
        <end position="61"/>
    </location>
</feature>
<comment type="subcellular location">
    <subcellularLocation>
        <location evidence="1">Membrane</location>
        <topology evidence="1">Multi-pass membrane protein</topology>
    </subcellularLocation>
</comment>
<evidence type="ECO:0000256" key="5">
    <source>
        <dbReference type="ARBA" id="ARBA00023136"/>
    </source>
</evidence>
<keyword evidence="5 6" id="KW-0472">Membrane</keyword>
<sequence length="338" mass="35320">MTTRSDSRPTTGTAPAGAAAGVIARPGAPRRGGLRTWAQFLSAGLVWGASFLFMTVALGGVSFTQVAWTRTVLGGLTLGLVVLAVRPRVERGPVLPREPIVWLHFLVIGVVGCVIPFLLFSWAQQSVTSSLASILNATTPIMTALIATLAFRVEKLDASRWLGVLVGIAGVVVIIAPWRAELAGSLVGQLACLGATACYGIMFGYTRRFLSGRPIAQTTFAFLQVGMGAAVMLLLTPLLAVGPVALDLPIVASLAVLGILGTGLAYVWNIGVIRDWGPTNASTVTYVTPVVGVALGVLVLREPLSWNEPVGALVVMLGILLAQGRVRMPPARRSPSPA</sequence>
<feature type="transmembrane region" description="Helical" evidence="6">
    <location>
        <begin position="218"/>
        <end position="242"/>
    </location>
</feature>
<dbReference type="PANTHER" id="PTHR32322">
    <property type="entry name" value="INNER MEMBRANE TRANSPORTER"/>
    <property type="match status" value="1"/>
</dbReference>
<accession>A0ABN2UC58</accession>
<keyword evidence="4 6" id="KW-1133">Transmembrane helix</keyword>
<feature type="transmembrane region" description="Helical" evidence="6">
    <location>
        <begin position="186"/>
        <end position="206"/>
    </location>
</feature>
<feature type="domain" description="EamA" evidence="7">
    <location>
        <begin position="188"/>
        <end position="321"/>
    </location>
</feature>
<dbReference type="EMBL" id="BAAAPW010000002">
    <property type="protein sequence ID" value="GAA2034354.1"/>
    <property type="molecule type" value="Genomic_DNA"/>
</dbReference>
<evidence type="ECO:0000256" key="6">
    <source>
        <dbReference type="SAM" id="Phobius"/>
    </source>
</evidence>
<feature type="transmembrane region" description="Helical" evidence="6">
    <location>
        <begin position="248"/>
        <end position="268"/>
    </location>
</feature>
<organism evidence="8 9">
    <name type="scientific">Agromyces tropicus</name>
    <dbReference type="NCBI Taxonomy" id="555371"/>
    <lineage>
        <taxon>Bacteria</taxon>
        <taxon>Bacillati</taxon>
        <taxon>Actinomycetota</taxon>
        <taxon>Actinomycetes</taxon>
        <taxon>Micrococcales</taxon>
        <taxon>Microbacteriaceae</taxon>
        <taxon>Agromyces</taxon>
    </lineage>
</organism>
<keyword evidence="9" id="KW-1185">Reference proteome</keyword>
<feature type="transmembrane region" description="Helical" evidence="6">
    <location>
        <begin position="280"/>
        <end position="300"/>
    </location>
</feature>
<comment type="caution">
    <text evidence="8">The sequence shown here is derived from an EMBL/GenBank/DDBJ whole genome shotgun (WGS) entry which is preliminary data.</text>
</comment>
<dbReference type="Proteomes" id="UP001501196">
    <property type="component" value="Unassembled WGS sequence"/>
</dbReference>
<dbReference type="PANTHER" id="PTHR32322:SF9">
    <property type="entry name" value="AMINO-ACID METABOLITE EFFLUX PUMP-RELATED"/>
    <property type="match status" value="1"/>
</dbReference>
<name>A0ABN2UC58_9MICO</name>
<proteinExistence type="inferred from homology"/>
<protein>
    <submittedName>
        <fullName evidence="8">DMT family transporter</fullName>
    </submittedName>
</protein>
<dbReference type="InterPro" id="IPR037185">
    <property type="entry name" value="EmrE-like"/>
</dbReference>
<evidence type="ECO:0000256" key="2">
    <source>
        <dbReference type="ARBA" id="ARBA00007362"/>
    </source>
</evidence>
<feature type="transmembrane region" description="Helical" evidence="6">
    <location>
        <begin position="67"/>
        <end position="89"/>
    </location>
</feature>
<evidence type="ECO:0000259" key="7">
    <source>
        <dbReference type="Pfam" id="PF00892"/>
    </source>
</evidence>
<feature type="transmembrane region" description="Helical" evidence="6">
    <location>
        <begin position="306"/>
        <end position="324"/>
    </location>
</feature>
<comment type="similarity">
    <text evidence="2">Belongs to the EamA transporter family.</text>
</comment>
<evidence type="ECO:0000313" key="8">
    <source>
        <dbReference type="EMBL" id="GAA2034354.1"/>
    </source>
</evidence>
<feature type="domain" description="EamA" evidence="7">
    <location>
        <begin position="40"/>
        <end position="175"/>
    </location>
</feature>
<evidence type="ECO:0000256" key="4">
    <source>
        <dbReference type="ARBA" id="ARBA00022989"/>
    </source>
</evidence>
<feature type="transmembrane region" description="Helical" evidence="6">
    <location>
        <begin position="101"/>
        <end position="123"/>
    </location>
</feature>
<gene>
    <name evidence="8" type="ORF">GCM10009819_18230</name>
</gene>
<dbReference type="InterPro" id="IPR050638">
    <property type="entry name" value="AA-Vitamin_Transporters"/>
</dbReference>